<dbReference type="PROSITE" id="PS50837">
    <property type="entry name" value="NACHT"/>
    <property type="match status" value="1"/>
</dbReference>
<dbReference type="InterPro" id="IPR036388">
    <property type="entry name" value="WH-like_DNA-bd_sf"/>
</dbReference>
<dbReference type="Pfam" id="PF00486">
    <property type="entry name" value="Trans_reg_C"/>
    <property type="match status" value="1"/>
</dbReference>
<dbReference type="Gene3D" id="3.40.50.300">
    <property type="entry name" value="P-loop containing nucleotide triphosphate hydrolases"/>
    <property type="match status" value="1"/>
</dbReference>
<dbReference type="RefSeq" id="WP_109773005.1">
    <property type="nucleotide sequence ID" value="NZ_QGDQ01000003.1"/>
</dbReference>
<keyword evidence="4" id="KW-0804">Transcription</keyword>
<keyword evidence="10" id="KW-1185">Reference proteome</keyword>
<comment type="caution">
    <text evidence="9">The sequence shown here is derived from an EMBL/GenBank/DDBJ whole genome shotgun (WGS) entry which is preliminary data.</text>
</comment>
<evidence type="ECO:0000256" key="2">
    <source>
        <dbReference type="ARBA" id="ARBA00023015"/>
    </source>
</evidence>
<evidence type="ECO:0000256" key="1">
    <source>
        <dbReference type="ARBA" id="ARBA00005820"/>
    </source>
</evidence>
<feature type="domain" description="OmpR/PhoB-type" evidence="8">
    <location>
        <begin position="1"/>
        <end position="101"/>
    </location>
</feature>
<dbReference type="AlphaFoldDB" id="A0A316ACQ4"/>
<reference evidence="9 10" key="1">
    <citation type="submission" date="2018-03" db="EMBL/GenBank/DDBJ databases">
        <title>Genomic Encyclopedia of Archaeal and Bacterial Type Strains, Phase II (KMG-II): from individual species to whole genera.</title>
        <authorList>
            <person name="Goeker M."/>
        </authorList>
    </citation>
    <scope>NUCLEOTIDE SEQUENCE [LARGE SCALE GENOMIC DNA]</scope>
    <source>
        <strain evidence="9 10">DSM 44889</strain>
    </source>
</reference>
<evidence type="ECO:0000313" key="9">
    <source>
        <dbReference type="EMBL" id="PWJ55362.1"/>
    </source>
</evidence>
<dbReference type="EMBL" id="QGDQ01000003">
    <property type="protein sequence ID" value="PWJ55362.1"/>
    <property type="molecule type" value="Genomic_DNA"/>
</dbReference>
<evidence type="ECO:0000256" key="3">
    <source>
        <dbReference type="ARBA" id="ARBA00023125"/>
    </source>
</evidence>
<sequence>MGSDVEIHVLGSTRATVAGEPADLGGPRQRAVLARLVVEGGRVVSTDRLVDDLWDGEPPPKALGALQVHVSHLRRSLEPGRAPRQPASVLVSAPPGYALRLPRATVDAWRFEDLLNGAGALVDPRERRARLAQALACWSGPAFAESTDTAWAGPEAARLEELRRSAVERAAAADLEAGEVGRAVADLERHVHDHPAREEAVRLLALALYRSGRQGDALGVLRSLRAHLADELGVDPSPALRALEADVLAQSASLDARPPPPSSSSSSSSFSSSLPVEVTTQPALEPVAGAPVPAQDDDALGRAREVAQVLAAGEEAQRTGAARLVWLAGEAGDGKTTLLASLVSAAAARGWTTAWGRCPEVDGAPPGWAWQEVLDDVEAGELTELAATTSPFLLARAVARQLAERAGRAPVLVVLDDVHRADGLTLQLLRQVVDHLDESPVLVVAAFRPSESGIELGAARAALAAATAGHVELEGLPREAVAALARRSGLVGPADPDAPDPELVDLLLTRTGGRPLFVRELSRLLAARGPAVVRSLLHGRGEVTVPAGVADVLRARLARLPGPSLTTLRQAAVLGRRVRVDVLAELSGRDIDDVLDALEAPVLAGMLDQPAPGAVGFTHALVRDVLYEDTPVLRRTRLHAAAVDVYERLAPHDVAALAHHAGASLSPATAARALGHLRAAARAATAVGAPAEAAALYTTALRAQELLPADHPDRSAEARVALRVEAVTAAARAGNAAGARQCQVETLDLARATGRRDLILAVVTAWRTPLVWTIRDVTAPPTGLREAAEELLASPDITGADRVRLHVAHFLESEGGDLDAEIAISAEALREARALVREHERQGGSAEDPEVLTTLCAALNIRTYAALGPRLADQRAALARELIETATRAASSDYLATGHWMLFMASAAVGDLRAADREVRAALELCASGQLGQLLGVLAVWRSVTEALAGRYDAALARWDAAIDGLSELGGVNTQLMTALGRVMVECARGGDLGVLADQLQEIDRMSGGEFAPPAALALARAGRMDEARQSLAGAVQPRRGYYWLALNTMWAHAAVAVGDRAEAARLAELLRPWAGRVAGIDSGSLPIGPVDDALAECAALLGDDAAAERHRQAARQVRAALHASAAEAGLL</sequence>
<organism evidence="9 10">
    <name type="scientific">Quadrisphaera granulorum</name>
    <dbReference type="NCBI Taxonomy" id="317664"/>
    <lineage>
        <taxon>Bacteria</taxon>
        <taxon>Bacillati</taxon>
        <taxon>Actinomycetota</taxon>
        <taxon>Actinomycetes</taxon>
        <taxon>Kineosporiales</taxon>
        <taxon>Kineosporiaceae</taxon>
        <taxon>Quadrisphaera</taxon>
    </lineage>
</organism>
<dbReference type="InterPro" id="IPR016032">
    <property type="entry name" value="Sig_transdc_resp-reg_C-effctor"/>
</dbReference>
<dbReference type="PANTHER" id="PTHR35807">
    <property type="entry name" value="TRANSCRIPTIONAL REGULATOR REDD-RELATED"/>
    <property type="match status" value="1"/>
</dbReference>
<keyword evidence="2" id="KW-0805">Transcription regulation</keyword>
<feature type="compositionally biased region" description="Low complexity" evidence="6">
    <location>
        <begin position="263"/>
        <end position="273"/>
    </location>
</feature>
<dbReference type="SUPFAM" id="SSF48452">
    <property type="entry name" value="TPR-like"/>
    <property type="match status" value="1"/>
</dbReference>
<dbReference type="PANTHER" id="PTHR35807:SF1">
    <property type="entry name" value="TRANSCRIPTIONAL REGULATOR REDD"/>
    <property type="match status" value="1"/>
</dbReference>
<evidence type="ECO:0000259" key="7">
    <source>
        <dbReference type="PROSITE" id="PS50837"/>
    </source>
</evidence>
<dbReference type="Pfam" id="PF13191">
    <property type="entry name" value="AAA_16"/>
    <property type="match status" value="1"/>
</dbReference>
<feature type="region of interest" description="Disordered" evidence="6">
    <location>
        <begin position="251"/>
        <end position="278"/>
    </location>
</feature>
<dbReference type="OrthoDB" id="134712at2"/>
<evidence type="ECO:0000256" key="4">
    <source>
        <dbReference type="ARBA" id="ARBA00023163"/>
    </source>
</evidence>
<proteinExistence type="inferred from homology"/>
<protein>
    <submittedName>
        <fullName evidence="9">Transcriptional regulator</fullName>
    </submittedName>
</protein>
<dbReference type="InterPro" id="IPR027417">
    <property type="entry name" value="P-loop_NTPase"/>
</dbReference>
<dbReference type="Gene3D" id="1.10.10.10">
    <property type="entry name" value="Winged helix-like DNA-binding domain superfamily/Winged helix DNA-binding domain"/>
    <property type="match status" value="1"/>
</dbReference>
<evidence type="ECO:0000259" key="8">
    <source>
        <dbReference type="PROSITE" id="PS51755"/>
    </source>
</evidence>
<feature type="DNA-binding region" description="OmpR/PhoB-type" evidence="5">
    <location>
        <begin position="1"/>
        <end position="101"/>
    </location>
</feature>
<dbReference type="Proteomes" id="UP000245469">
    <property type="component" value="Unassembled WGS sequence"/>
</dbReference>
<dbReference type="GO" id="GO:0006355">
    <property type="term" value="P:regulation of DNA-templated transcription"/>
    <property type="evidence" value="ECO:0007669"/>
    <property type="project" value="InterPro"/>
</dbReference>
<dbReference type="InterPro" id="IPR001867">
    <property type="entry name" value="OmpR/PhoB-type_DNA-bd"/>
</dbReference>
<accession>A0A316ACQ4</accession>
<dbReference type="Gene3D" id="1.25.40.10">
    <property type="entry name" value="Tetratricopeptide repeat domain"/>
    <property type="match status" value="1"/>
</dbReference>
<dbReference type="InterPro" id="IPR005158">
    <property type="entry name" value="BTAD"/>
</dbReference>
<dbReference type="PROSITE" id="PS51755">
    <property type="entry name" value="OMPR_PHOB"/>
    <property type="match status" value="1"/>
</dbReference>
<dbReference type="CDD" id="cd15831">
    <property type="entry name" value="BTAD"/>
    <property type="match status" value="1"/>
</dbReference>
<comment type="similarity">
    <text evidence="1">Belongs to the AfsR/DnrI/RedD regulatory family.</text>
</comment>
<name>A0A316ACQ4_9ACTN</name>
<dbReference type="GO" id="GO:0000160">
    <property type="term" value="P:phosphorelay signal transduction system"/>
    <property type="evidence" value="ECO:0007669"/>
    <property type="project" value="InterPro"/>
</dbReference>
<feature type="domain" description="NACHT" evidence="7">
    <location>
        <begin position="323"/>
        <end position="347"/>
    </location>
</feature>
<keyword evidence="3 5" id="KW-0238">DNA-binding</keyword>
<dbReference type="PRINTS" id="PR00364">
    <property type="entry name" value="DISEASERSIST"/>
</dbReference>
<dbReference type="Pfam" id="PF03704">
    <property type="entry name" value="BTAD"/>
    <property type="match status" value="1"/>
</dbReference>
<dbReference type="SMART" id="SM01043">
    <property type="entry name" value="BTAD"/>
    <property type="match status" value="1"/>
</dbReference>
<dbReference type="GO" id="GO:0003677">
    <property type="term" value="F:DNA binding"/>
    <property type="evidence" value="ECO:0007669"/>
    <property type="project" value="UniProtKB-UniRule"/>
</dbReference>
<dbReference type="InterPro" id="IPR011990">
    <property type="entry name" value="TPR-like_helical_dom_sf"/>
</dbReference>
<dbReference type="InterPro" id="IPR051677">
    <property type="entry name" value="AfsR-DnrI-RedD_regulator"/>
</dbReference>
<dbReference type="SUPFAM" id="SSF46894">
    <property type="entry name" value="C-terminal effector domain of the bipartite response regulators"/>
    <property type="match status" value="1"/>
</dbReference>
<dbReference type="InterPro" id="IPR041664">
    <property type="entry name" value="AAA_16"/>
</dbReference>
<evidence type="ECO:0000313" key="10">
    <source>
        <dbReference type="Proteomes" id="UP000245469"/>
    </source>
</evidence>
<gene>
    <name evidence="9" type="ORF">BXY45_10332</name>
</gene>
<evidence type="ECO:0000256" key="6">
    <source>
        <dbReference type="SAM" id="MobiDB-lite"/>
    </source>
</evidence>
<dbReference type="SMART" id="SM00862">
    <property type="entry name" value="Trans_reg_C"/>
    <property type="match status" value="1"/>
</dbReference>
<evidence type="ECO:0000256" key="5">
    <source>
        <dbReference type="PROSITE-ProRule" id="PRU01091"/>
    </source>
</evidence>
<dbReference type="SUPFAM" id="SSF52540">
    <property type="entry name" value="P-loop containing nucleoside triphosphate hydrolases"/>
    <property type="match status" value="1"/>
</dbReference>
<dbReference type="InterPro" id="IPR007111">
    <property type="entry name" value="NACHT_NTPase"/>
</dbReference>